<dbReference type="Proteomes" id="UP000324800">
    <property type="component" value="Unassembled WGS sequence"/>
</dbReference>
<evidence type="ECO:0000313" key="1">
    <source>
        <dbReference type="EMBL" id="KAA6381203.1"/>
    </source>
</evidence>
<dbReference type="EMBL" id="SNRW01007465">
    <property type="protein sequence ID" value="KAA6381203.1"/>
    <property type="molecule type" value="Genomic_DNA"/>
</dbReference>
<evidence type="ECO:0000313" key="2">
    <source>
        <dbReference type="Proteomes" id="UP000324800"/>
    </source>
</evidence>
<sequence>MIAIFEMAAVVLHLFEIDEIKNSVEQVEPCVEKPKALAAVSKKPCLVGDFDDNDGITRAEKYNQTRQSISGANISQEEIKQLIIDFSKTVVEKQETEMQKVLVDSSFTKFIHNEIENDITAKQIKDQQWLIAIVVKPGTKKLYEKLKSLTRIFEGIENIEDLATKAQKHKRVDEIGSNDNNSNNN</sequence>
<reference evidence="1 2" key="1">
    <citation type="submission" date="2019-03" db="EMBL/GenBank/DDBJ databases">
        <title>Single cell metagenomics reveals metabolic interactions within the superorganism composed of flagellate Streblomastix strix and complex community of Bacteroidetes bacteria on its surface.</title>
        <authorList>
            <person name="Treitli S.C."/>
            <person name="Kolisko M."/>
            <person name="Husnik F."/>
            <person name="Keeling P."/>
            <person name="Hampl V."/>
        </authorList>
    </citation>
    <scope>NUCLEOTIDE SEQUENCE [LARGE SCALE GENOMIC DNA]</scope>
    <source>
        <strain evidence="1">ST1C</strain>
    </source>
</reference>
<organism evidence="1 2">
    <name type="scientific">Streblomastix strix</name>
    <dbReference type="NCBI Taxonomy" id="222440"/>
    <lineage>
        <taxon>Eukaryota</taxon>
        <taxon>Metamonada</taxon>
        <taxon>Preaxostyla</taxon>
        <taxon>Oxymonadida</taxon>
        <taxon>Streblomastigidae</taxon>
        <taxon>Streblomastix</taxon>
    </lineage>
</organism>
<accession>A0A5J4VFJ8</accession>
<proteinExistence type="predicted"/>
<gene>
    <name evidence="1" type="ORF">EZS28_023273</name>
</gene>
<dbReference type="AlphaFoldDB" id="A0A5J4VFJ8"/>
<protein>
    <submittedName>
        <fullName evidence="1">Uncharacterized protein</fullName>
    </submittedName>
</protein>
<comment type="caution">
    <text evidence="1">The sequence shown here is derived from an EMBL/GenBank/DDBJ whole genome shotgun (WGS) entry which is preliminary data.</text>
</comment>
<name>A0A5J4VFJ8_9EUKA</name>